<dbReference type="GO" id="GO:0004252">
    <property type="term" value="F:serine-type endopeptidase activity"/>
    <property type="evidence" value="ECO:0007669"/>
    <property type="project" value="UniProtKB-UniRule"/>
</dbReference>
<dbReference type="CDD" id="cd07474">
    <property type="entry name" value="Peptidases_S8_subtilisin_Vpr-like"/>
    <property type="match status" value="1"/>
</dbReference>
<dbReference type="PROSITE" id="PS00136">
    <property type="entry name" value="SUBTILASE_ASP"/>
    <property type="match status" value="1"/>
</dbReference>
<evidence type="ECO:0000313" key="15">
    <source>
        <dbReference type="Proteomes" id="UP000006294"/>
    </source>
</evidence>
<dbReference type="InterPro" id="IPR023828">
    <property type="entry name" value="Peptidase_S8_Ser-AS"/>
</dbReference>
<evidence type="ECO:0000256" key="11">
    <source>
        <dbReference type="SAM" id="SignalP"/>
    </source>
</evidence>
<dbReference type="Pfam" id="PF00082">
    <property type="entry name" value="Peptidase_S8"/>
    <property type="match status" value="1"/>
</dbReference>
<dbReference type="PROSITE" id="PS00138">
    <property type="entry name" value="SUBTILASE_SER"/>
    <property type="match status" value="1"/>
</dbReference>
<dbReference type="GO" id="GO:0006508">
    <property type="term" value="P:proteolysis"/>
    <property type="evidence" value="ECO:0007669"/>
    <property type="project" value="UniProtKB-KW"/>
</dbReference>
<organism evidence="14 15">
    <name type="scientific">Amphibacillus xylanus (strain ATCC 51415 / DSM 6626 / JCM 7361 / LMG 17667 / NBRC 15112 / Ep01)</name>
    <dbReference type="NCBI Taxonomy" id="698758"/>
    <lineage>
        <taxon>Bacteria</taxon>
        <taxon>Bacillati</taxon>
        <taxon>Bacillota</taxon>
        <taxon>Bacilli</taxon>
        <taxon>Bacillales</taxon>
        <taxon>Bacillaceae</taxon>
        <taxon>Amphibacillus</taxon>
    </lineage>
</organism>
<dbReference type="Gene3D" id="3.40.50.200">
    <property type="entry name" value="Peptidase S8/S53 domain"/>
    <property type="match status" value="1"/>
</dbReference>
<dbReference type="Proteomes" id="UP000006294">
    <property type="component" value="Chromosome"/>
</dbReference>
<dbReference type="EMBL" id="AP012050">
    <property type="protein sequence ID" value="BAM48181.1"/>
    <property type="molecule type" value="Genomic_DNA"/>
</dbReference>
<dbReference type="SUPFAM" id="SSF52743">
    <property type="entry name" value="Subtilisin-like"/>
    <property type="match status" value="1"/>
</dbReference>
<evidence type="ECO:0000256" key="3">
    <source>
        <dbReference type="ARBA" id="ARBA00022525"/>
    </source>
</evidence>
<sequence length="718" mass="79514">MKRAIILFLLIISIPITLQAQSPHQPKRLLLELNVPADEFIETLDRDYPRVTILETFETLFDGIAIEGQMHQLDRIVEDEAVKQAYPITTYSVTPEKVQFIEQGKIPSRPKNADQHTYTGKGVKIGVIDTGIDYTHPDLEANYQGGYDLVDFDDDPMETTSTQGIPTIHGTHVAGIIAANGTVQGVAPDAELYGYRALGPGGFGTSVQVIAAIEKAVNDGMDIINLSLGNRVNGPDYPTSLAVNQAIKHGVSVVIANGNSGPNEWTVGSPATATDAISVGASTQKYQTPILIEPKQNKQIQIKQISNTKDWTLNRDYSVEYHGLGIDALPDLTGKIVLFKRGEISFAEKITNAIQANAEAVIIFNNSPDPIEAGVEGSETLDIPAVFISQDDGEWLMEQIERSNQLWLKTKYETRENHIANFSSRGPVTANWEIKPDIVAPGVDIMSTIPNGYASLQGTSMAAPYVTGALAVLKEAHPNWTPAQLKAALLTQANRIDDQTPTEQGMGEVNLSKSIHTSVLITNSMINFGLIDERVNRQTEHVTITNVSDAPIKVRFSRPPIKKGVRWTLPKSTTLNPNEAKTLPIQLSIRPDQLKTGIYQDYLTVEIDRKDYHLPYLFINQTAEFPHIAGFEVEQSYKDEQIYHIRLQLANTTESLMIELYDPVTYAYLGELLYAENLEAGLFETTIDLSDEKQLDQYLLNVTITTDNETTYYQHTIH</sequence>
<dbReference type="PRINTS" id="PR00723">
    <property type="entry name" value="SUBTILISIN"/>
</dbReference>
<feature type="chain" id="PRO_5003836081" evidence="11">
    <location>
        <begin position="21"/>
        <end position="718"/>
    </location>
</feature>
<comment type="similarity">
    <text evidence="1 9 10">Belongs to the peptidase S8 family.</text>
</comment>
<keyword evidence="15" id="KW-1185">Reference proteome</keyword>
<feature type="domain" description="PA" evidence="13">
    <location>
        <begin position="327"/>
        <end position="396"/>
    </location>
</feature>
<feature type="active site" description="Charge relay system" evidence="8 9">
    <location>
        <position position="129"/>
    </location>
</feature>
<dbReference type="PANTHER" id="PTHR43806:SF65">
    <property type="entry name" value="SERINE PROTEASE APRX"/>
    <property type="match status" value="1"/>
</dbReference>
<proteinExistence type="inferred from homology"/>
<reference evidence="14 15" key="1">
    <citation type="submission" date="2011-01" db="EMBL/GenBank/DDBJ databases">
        <title>Whole genome sequence of Amphibacillus xylinus NBRC 15112.</title>
        <authorList>
            <person name="Nakazawa H."/>
            <person name="Katano Y."/>
            <person name="Nakamura S."/>
            <person name="Sasagawa M."/>
            <person name="Fukada J."/>
            <person name="Arai T."/>
            <person name="Sasakura N."/>
            <person name="Mochizuki D."/>
            <person name="Hosoyama A."/>
            <person name="Harada K."/>
            <person name="Horikawa H."/>
            <person name="Kato Y."/>
            <person name="Harada T."/>
            <person name="Sasaki K."/>
            <person name="Sekiguchi M."/>
            <person name="Hodoyama M."/>
            <person name="Nishiko R."/>
            <person name="Narita H."/>
            <person name="Hanamaki A."/>
            <person name="Hata C."/>
            <person name="Konno Y."/>
            <person name="Niimura Y."/>
            <person name="Yamazaki S."/>
            <person name="Fujita N."/>
        </authorList>
    </citation>
    <scope>NUCLEOTIDE SEQUENCE [LARGE SCALE GENOMIC DNA]</scope>
    <source>
        <strain evidence="15">ATCC 51415 / DSM 6626 / JCM 7361 / LMG 17667 / NBRC 15112 / Ep01</strain>
    </source>
</reference>
<dbReference type="InterPro" id="IPR036852">
    <property type="entry name" value="Peptidase_S8/S53_dom_sf"/>
</dbReference>
<keyword evidence="4 9" id="KW-0645">Protease</keyword>
<dbReference type="InterPro" id="IPR022398">
    <property type="entry name" value="Peptidase_S8_His-AS"/>
</dbReference>
<protein>
    <submittedName>
        <fullName evidence="14">Putative S8 family peptidase</fullName>
    </submittedName>
</protein>
<feature type="active site" description="Charge relay system" evidence="8 9">
    <location>
        <position position="460"/>
    </location>
</feature>
<evidence type="ECO:0000256" key="7">
    <source>
        <dbReference type="ARBA" id="ARBA00022825"/>
    </source>
</evidence>
<evidence type="ECO:0000259" key="12">
    <source>
        <dbReference type="Pfam" id="PF00082"/>
    </source>
</evidence>
<dbReference type="Gene3D" id="2.60.40.10">
    <property type="entry name" value="Immunoglobulins"/>
    <property type="match status" value="1"/>
</dbReference>
<evidence type="ECO:0000259" key="13">
    <source>
        <dbReference type="Pfam" id="PF02225"/>
    </source>
</evidence>
<dbReference type="Pfam" id="PF02225">
    <property type="entry name" value="PA"/>
    <property type="match status" value="1"/>
</dbReference>
<dbReference type="InterPro" id="IPR034213">
    <property type="entry name" value="S8_Vpr-like"/>
</dbReference>
<dbReference type="KEGG" id="axl:AXY_20490"/>
<keyword evidence="7 9" id="KW-0720">Serine protease</keyword>
<evidence type="ECO:0000256" key="4">
    <source>
        <dbReference type="ARBA" id="ARBA00022670"/>
    </source>
</evidence>
<evidence type="ECO:0000256" key="10">
    <source>
        <dbReference type="RuleBase" id="RU003355"/>
    </source>
</evidence>
<evidence type="ECO:0000256" key="9">
    <source>
        <dbReference type="PROSITE-ProRule" id="PRU01240"/>
    </source>
</evidence>
<keyword evidence="5 11" id="KW-0732">Signal</keyword>
<dbReference type="InterPro" id="IPR003137">
    <property type="entry name" value="PA_domain"/>
</dbReference>
<keyword evidence="6 9" id="KW-0378">Hydrolase</keyword>
<dbReference type="PROSITE" id="PS00137">
    <property type="entry name" value="SUBTILASE_HIS"/>
    <property type="match status" value="1"/>
</dbReference>
<gene>
    <name evidence="14" type="ordered locus">AXY_20490</name>
</gene>
<evidence type="ECO:0000256" key="1">
    <source>
        <dbReference type="ARBA" id="ARBA00011073"/>
    </source>
</evidence>
<dbReference type="RefSeq" id="WP_015010767.1">
    <property type="nucleotide sequence ID" value="NC_018704.1"/>
</dbReference>
<feature type="active site" description="Charge relay system" evidence="8 9">
    <location>
        <position position="169"/>
    </location>
</feature>
<dbReference type="InterPro" id="IPR023827">
    <property type="entry name" value="Peptidase_S8_Asp-AS"/>
</dbReference>
<dbReference type="Gene3D" id="3.50.30.30">
    <property type="match status" value="1"/>
</dbReference>
<dbReference type="eggNOG" id="COG1404">
    <property type="taxonomic scope" value="Bacteria"/>
</dbReference>
<feature type="signal peptide" evidence="11">
    <location>
        <begin position="1"/>
        <end position="20"/>
    </location>
</feature>
<dbReference type="InterPro" id="IPR013783">
    <property type="entry name" value="Ig-like_fold"/>
</dbReference>
<dbReference type="PATRIC" id="fig|698758.3.peg.2054"/>
<name>K0J5G4_AMPXN</name>
<dbReference type="InterPro" id="IPR015500">
    <property type="entry name" value="Peptidase_S8_subtilisin-rel"/>
</dbReference>
<dbReference type="OrthoDB" id="9798386at2"/>
<dbReference type="CDD" id="cd02133">
    <property type="entry name" value="PA_C5a_like"/>
    <property type="match status" value="1"/>
</dbReference>
<evidence type="ECO:0000256" key="2">
    <source>
        <dbReference type="ARBA" id="ARBA00022512"/>
    </source>
</evidence>
<dbReference type="AlphaFoldDB" id="K0J5G4"/>
<evidence type="ECO:0000256" key="6">
    <source>
        <dbReference type="ARBA" id="ARBA00022801"/>
    </source>
</evidence>
<keyword evidence="3" id="KW-0964">Secreted</keyword>
<dbReference type="InterPro" id="IPR000209">
    <property type="entry name" value="Peptidase_S8/S53_dom"/>
</dbReference>
<dbReference type="PROSITE" id="PS51892">
    <property type="entry name" value="SUBTILASE"/>
    <property type="match status" value="1"/>
</dbReference>
<evidence type="ECO:0000256" key="8">
    <source>
        <dbReference type="PIRSR" id="PIRSR615500-1"/>
    </source>
</evidence>
<dbReference type="SUPFAM" id="SSF52025">
    <property type="entry name" value="PA domain"/>
    <property type="match status" value="1"/>
</dbReference>
<dbReference type="HOGENOM" id="CLU_004945_1_0_9"/>
<accession>K0J5G4</accession>
<dbReference type="STRING" id="698758.AXY_20490"/>
<evidence type="ECO:0000313" key="14">
    <source>
        <dbReference type="EMBL" id="BAM48181.1"/>
    </source>
</evidence>
<dbReference type="InterPro" id="IPR050131">
    <property type="entry name" value="Peptidase_S8_subtilisin-like"/>
</dbReference>
<evidence type="ECO:0000256" key="5">
    <source>
        <dbReference type="ARBA" id="ARBA00022729"/>
    </source>
</evidence>
<feature type="domain" description="Peptidase S8/S53" evidence="12">
    <location>
        <begin position="120"/>
        <end position="507"/>
    </location>
</feature>
<keyword evidence="2" id="KW-0134">Cell wall</keyword>
<dbReference type="InterPro" id="IPR046450">
    <property type="entry name" value="PA_dom_sf"/>
</dbReference>
<dbReference type="PANTHER" id="PTHR43806">
    <property type="entry name" value="PEPTIDASE S8"/>
    <property type="match status" value="1"/>
</dbReference>